<dbReference type="GO" id="GO:0005829">
    <property type="term" value="C:cytosol"/>
    <property type="evidence" value="ECO:0007669"/>
    <property type="project" value="TreeGrafter"/>
</dbReference>
<comment type="similarity">
    <text evidence="3">Belongs to the phosphoglycerate kinase family.</text>
</comment>
<evidence type="ECO:0000256" key="3">
    <source>
        <dbReference type="ARBA" id="ARBA00008982"/>
    </source>
</evidence>
<dbReference type="GO" id="GO:0006094">
    <property type="term" value="P:gluconeogenesis"/>
    <property type="evidence" value="ECO:0007669"/>
    <property type="project" value="TreeGrafter"/>
</dbReference>
<sequence length="399" mass="41441">MSTVPSITDVDVAGKTVLVRADLNVPMDNGRVTDMARIDRFAPTVTYLADKGARVVVISHFGRPNGVRTPAMSLEPIAKALAESLGREVGFAEECVGEVAEKAVWAMRDGDILMLENLRFQAAETENSNTFALRLAVFSDIYVNDAFSCSHRAHASTAAITKLLPSYAGLSLKGELDALDAVLGSPQRPIAALVGGAKVSTKITVLEALIPTMDAIIVGGGMANTFLLAKGVPIGNSLAEPDYIDTAKQIMAVAAENDCEIVLPVDLVVADEFAAGAANEVVPVGTDPGSRMILDVGPASITDLTARLGALKTLLWNGPLGAFEIDPFGDGTFAVAKAAADLTKQGKLITVAGGGDTVAALNQAGVSDDFTYISTAGGAFLEWLEGKELPGVAALTNQD</sequence>
<dbReference type="GO" id="GO:0004618">
    <property type="term" value="F:phosphoglycerate kinase activity"/>
    <property type="evidence" value="ECO:0007669"/>
    <property type="project" value="UniProtKB-EC"/>
</dbReference>
<dbReference type="InterPro" id="IPR015911">
    <property type="entry name" value="Phosphoglycerate_kinase_CS"/>
</dbReference>
<organism evidence="12">
    <name type="scientific">hydrothermal vent metagenome</name>
    <dbReference type="NCBI Taxonomy" id="652676"/>
    <lineage>
        <taxon>unclassified sequences</taxon>
        <taxon>metagenomes</taxon>
        <taxon>ecological metagenomes</taxon>
    </lineage>
</organism>
<comment type="subunit">
    <text evidence="4">Monomer.</text>
</comment>
<evidence type="ECO:0000256" key="7">
    <source>
        <dbReference type="ARBA" id="ARBA00022679"/>
    </source>
</evidence>
<keyword evidence="11" id="KW-0324">Glycolysis</keyword>
<dbReference type="AlphaFoldDB" id="A0A3B0SM68"/>
<keyword evidence="8" id="KW-0547">Nucleotide-binding</keyword>
<dbReference type="FunFam" id="3.40.50.1260:FF:000031">
    <property type="entry name" value="Phosphoglycerate kinase 1"/>
    <property type="match status" value="1"/>
</dbReference>
<accession>A0A3B0SM68</accession>
<dbReference type="PANTHER" id="PTHR11406:SF23">
    <property type="entry name" value="PHOSPHOGLYCERATE KINASE 1, CHLOROPLASTIC-RELATED"/>
    <property type="match status" value="1"/>
</dbReference>
<dbReference type="PRINTS" id="PR00477">
    <property type="entry name" value="PHGLYCKINASE"/>
</dbReference>
<dbReference type="HAMAP" id="MF_00145">
    <property type="entry name" value="Phosphoglyc_kinase"/>
    <property type="match status" value="1"/>
</dbReference>
<dbReference type="InterPro" id="IPR015824">
    <property type="entry name" value="Phosphoglycerate_kinase_N"/>
</dbReference>
<keyword evidence="6" id="KW-0963">Cytoplasm</keyword>
<evidence type="ECO:0000313" key="12">
    <source>
        <dbReference type="EMBL" id="VAV97493.1"/>
    </source>
</evidence>
<protein>
    <recommendedName>
        <fullName evidence="5">phosphoglycerate kinase</fullName>
        <ecNumber evidence="5">2.7.2.3</ecNumber>
    </recommendedName>
</protein>
<dbReference type="PIRSF" id="PIRSF000724">
    <property type="entry name" value="Pgk"/>
    <property type="match status" value="1"/>
</dbReference>
<evidence type="ECO:0000256" key="10">
    <source>
        <dbReference type="ARBA" id="ARBA00022840"/>
    </source>
</evidence>
<dbReference type="GO" id="GO:0006096">
    <property type="term" value="P:glycolytic process"/>
    <property type="evidence" value="ECO:0007669"/>
    <property type="project" value="UniProtKB-KW"/>
</dbReference>
<evidence type="ECO:0000256" key="11">
    <source>
        <dbReference type="ARBA" id="ARBA00023152"/>
    </source>
</evidence>
<evidence type="ECO:0000256" key="9">
    <source>
        <dbReference type="ARBA" id="ARBA00022777"/>
    </source>
</evidence>
<comment type="catalytic activity">
    <reaction evidence="1">
        <text>(2R)-3-phosphoglycerate + ATP = (2R)-3-phospho-glyceroyl phosphate + ADP</text>
        <dbReference type="Rhea" id="RHEA:14801"/>
        <dbReference type="ChEBI" id="CHEBI:30616"/>
        <dbReference type="ChEBI" id="CHEBI:57604"/>
        <dbReference type="ChEBI" id="CHEBI:58272"/>
        <dbReference type="ChEBI" id="CHEBI:456216"/>
        <dbReference type="EC" id="2.7.2.3"/>
    </reaction>
</comment>
<reference evidence="12" key="1">
    <citation type="submission" date="2018-06" db="EMBL/GenBank/DDBJ databases">
        <authorList>
            <person name="Zhirakovskaya E."/>
        </authorList>
    </citation>
    <scope>NUCLEOTIDE SEQUENCE</scope>
</reference>
<dbReference type="InterPro" id="IPR036043">
    <property type="entry name" value="Phosphoglycerate_kinase_sf"/>
</dbReference>
<evidence type="ECO:0000256" key="8">
    <source>
        <dbReference type="ARBA" id="ARBA00022741"/>
    </source>
</evidence>
<dbReference type="Pfam" id="PF00162">
    <property type="entry name" value="PGK"/>
    <property type="match status" value="1"/>
</dbReference>
<dbReference type="SUPFAM" id="SSF53748">
    <property type="entry name" value="Phosphoglycerate kinase"/>
    <property type="match status" value="1"/>
</dbReference>
<evidence type="ECO:0000256" key="2">
    <source>
        <dbReference type="ARBA" id="ARBA00004838"/>
    </source>
</evidence>
<dbReference type="GO" id="GO:0005524">
    <property type="term" value="F:ATP binding"/>
    <property type="evidence" value="ECO:0007669"/>
    <property type="project" value="UniProtKB-KW"/>
</dbReference>
<dbReference type="Gene3D" id="3.40.50.1260">
    <property type="entry name" value="Phosphoglycerate kinase, N-terminal domain"/>
    <property type="match status" value="2"/>
</dbReference>
<comment type="pathway">
    <text evidence="2">Carbohydrate degradation; glycolysis; pyruvate from D-glyceraldehyde 3-phosphate: step 2/5.</text>
</comment>
<keyword evidence="7 12" id="KW-0808">Transferase</keyword>
<dbReference type="EMBL" id="UOEC01000147">
    <property type="protein sequence ID" value="VAV97493.1"/>
    <property type="molecule type" value="Genomic_DNA"/>
</dbReference>
<proteinExistence type="inferred from homology"/>
<name>A0A3B0SM68_9ZZZZ</name>
<evidence type="ECO:0000256" key="4">
    <source>
        <dbReference type="ARBA" id="ARBA00011245"/>
    </source>
</evidence>
<evidence type="ECO:0000256" key="1">
    <source>
        <dbReference type="ARBA" id="ARBA00000642"/>
    </source>
</evidence>
<keyword evidence="10" id="KW-0067">ATP-binding</keyword>
<gene>
    <name evidence="12" type="ORF">MNBD_ALPHA08-765</name>
</gene>
<dbReference type="FunFam" id="3.40.50.1260:FF:000006">
    <property type="entry name" value="Phosphoglycerate kinase"/>
    <property type="match status" value="1"/>
</dbReference>
<dbReference type="PANTHER" id="PTHR11406">
    <property type="entry name" value="PHOSPHOGLYCERATE KINASE"/>
    <property type="match status" value="1"/>
</dbReference>
<dbReference type="PROSITE" id="PS00111">
    <property type="entry name" value="PGLYCERATE_KINASE"/>
    <property type="match status" value="1"/>
</dbReference>
<evidence type="ECO:0000256" key="6">
    <source>
        <dbReference type="ARBA" id="ARBA00022490"/>
    </source>
</evidence>
<dbReference type="GO" id="GO:0043531">
    <property type="term" value="F:ADP binding"/>
    <property type="evidence" value="ECO:0007669"/>
    <property type="project" value="TreeGrafter"/>
</dbReference>
<dbReference type="InterPro" id="IPR001576">
    <property type="entry name" value="Phosphoglycerate_kinase"/>
</dbReference>
<dbReference type="EC" id="2.7.2.3" evidence="5"/>
<keyword evidence="9 12" id="KW-0418">Kinase</keyword>
<evidence type="ECO:0000256" key="5">
    <source>
        <dbReference type="ARBA" id="ARBA00013061"/>
    </source>
</evidence>